<dbReference type="SMART" id="SM00530">
    <property type="entry name" value="HTH_XRE"/>
    <property type="match status" value="1"/>
</dbReference>
<dbReference type="PATRIC" id="fig|399804.5.peg.751"/>
<evidence type="ECO:0000313" key="3">
    <source>
        <dbReference type="Proteomes" id="UP000008209"/>
    </source>
</evidence>
<dbReference type="HOGENOM" id="CLU_1728600_0_0_6"/>
<dbReference type="SUPFAM" id="SSF47413">
    <property type="entry name" value="lambda repressor-like DNA-binding domains"/>
    <property type="match status" value="1"/>
</dbReference>
<organism evidence="2 3">
    <name type="scientific">Shewanella putrefaciens (strain 200)</name>
    <dbReference type="NCBI Taxonomy" id="399804"/>
    <lineage>
        <taxon>Bacteria</taxon>
        <taxon>Pseudomonadati</taxon>
        <taxon>Pseudomonadota</taxon>
        <taxon>Gammaproteobacteria</taxon>
        <taxon>Alteromonadales</taxon>
        <taxon>Shewanellaceae</taxon>
        <taxon>Shewanella</taxon>
    </lineage>
</organism>
<proteinExistence type="predicted"/>
<protein>
    <submittedName>
        <fullName evidence="2">Helix-turn-helix domain protein</fullName>
    </submittedName>
</protein>
<accession>E6XK98</accession>
<evidence type="ECO:0000259" key="1">
    <source>
        <dbReference type="PROSITE" id="PS50943"/>
    </source>
</evidence>
<dbReference type="OrthoDB" id="6631158at2"/>
<reference evidence="2 3" key="1">
    <citation type="submission" date="2011-01" db="EMBL/GenBank/DDBJ databases">
        <title>Complete sequence of Shewanella putrefaciens 200.</title>
        <authorList>
            <consortium name="US DOE Joint Genome Institute"/>
            <person name="Lucas S."/>
            <person name="Copeland A."/>
            <person name="Lapidus A."/>
            <person name="Cheng J.-F."/>
            <person name="Bruce D."/>
            <person name="Goodwin L."/>
            <person name="Pitluck S."/>
            <person name="Munk A.C."/>
            <person name="Detter J.C."/>
            <person name="Han C."/>
            <person name="Tapia R."/>
            <person name="Land M."/>
            <person name="Hauser L."/>
            <person name="Chang Y.-J."/>
            <person name="Jeffries C."/>
            <person name="Kyrpides N."/>
            <person name="Ivanova N."/>
            <person name="Mikhailova N."/>
            <person name="Kolker E."/>
            <person name="Lawrence C."/>
            <person name="McCue L.A."/>
            <person name="DiChristina T."/>
            <person name="Nealson K."/>
            <person name="Fredrickson J.K."/>
            <person name="Woyke T."/>
        </authorList>
    </citation>
    <scope>NUCLEOTIDE SEQUENCE [LARGE SCALE GENOMIC DNA]</scope>
    <source>
        <strain evidence="2 3">200</strain>
    </source>
</reference>
<dbReference type="KEGG" id="shp:Sput200_0738"/>
<dbReference type="CDD" id="cd00093">
    <property type="entry name" value="HTH_XRE"/>
    <property type="match status" value="1"/>
</dbReference>
<feature type="domain" description="HTH cro/C1-type" evidence="1">
    <location>
        <begin position="13"/>
        <end position="67"/>
    </location>
</feature>
<dbReference type="Pfam" id="PF13560">
    <property type="entry name" value="HTH_31"/>
    <property type="match status" value="1"/>
</dbReference>
<dbReference type="PROSITE" id="PS50943">
    <property type="entry name" value="HTH_CROC1"/>
    <property type="match status" value="1"/>
</dbReference>
<dbReference type="InterPro" id="IPR010982">
    <property type="entry name" value="Lambda_DNA-bd_dom_sf"/>
</dbReference>
<dbReference type="Proteomes" id="UP000008209">
    <property type="component" value="Chromosome"/>
</dbReference>
<name>E6XK98_SHEP2</name>
<evidence type="ECO:0000313" key="2">
    <source>
        <dbReference type="EMBL" id="ADV53217.1"/>
    </source>
</evidence>
<dbReference type="EMBL" id="CP002457">
    <property type="protein sequence ID" value="ADV53217.1"/>
    <property type="molecule type" value="Genomic_DNA"/>
</dbReference>
<sequence>METSFSTILALTIKQIREDRKLTQSEVAELMGMSGAGWGKIENGQATLSIDNIDKFCKLSPISMKLSDLILKAESNCEVLGNNGWQVMFAGLVTNDYLLKGLNMHRSLSEDILKKINESETKESVYKQLGNIFDAACNGAEMISKLFDSNNKR</sequence>
<dbReference type="GO" id="GO:0003677">
    <property type="term" value="F:DNA binding"/>
    <property type="evidence" value="ECO:0007669"/>
    <property type="project" value="InterPro"/>
</dbReference>
<dbReference type="Gene3D" id="1.10.260.40">
    <property type="entry name" value="lambda repressor-like DNA-binding domains"/>
    <property type="match status" value="1"/>
</dbReference>
<dbReference type="InterPro" id="IPR001387">
    <property type="entry name" value="Cro/C1-type_HTH"/>
</dbReference>
<gene>
    <name evidence="2" type="ordered locus">Sput200_0738</name>
</gene>
<dbReference type="AlphaFoldDB" id="E6XK98"/>